<accession>A0A1I4QIG8</accession>
<dbReference type="Gene3D" id="2.30.30.40">
    <property type="entry name" value="SH3 Domains"/>
    <property type="match status" value="1"/>
</dbReference>
<dbReference type="GO" id="GO:0007165">
    <property type="term" value="P:signal transduction"/>
    <property type="evidence" value="ECO:0007669"/>
    <property type="project" value="InterPro"/>
</dbReference>
<dbReference type="InterPro" id="IPR002545">
    <property type="entry name" value="CheW-lke_dom"/>
</dbReference>
<keyword evidence="4" id="KW-1185">Reference proteome</keyword>
<dbReference type="PROSITE" id="PS50851">
    <property type="entry name" value="CHEW"/>
    <property type="match status" value="1"/>
</dbReference>
<dbReference type="PIRSF" id="PIRSF020479">
    <property type="entry name" value="UCP020479_CheW"/>
    <property type="match status" value="1"/>
</dbReference>
<dbReference type="Gene3D" id="2.40.50.180">
    <property type="entry name" value="CheA-289, Domain 4"/>
    <property type="match status" value="1"/>
</dbReference>
<dbReference type="AlphaFoldDB" id="A0A1I4QIG8"/>
<dbReference type="GO" id="GO:0006935">
    <property type="term" value="P:chemotaxis"/>
    <property type="evidence" value="ECO:0007669"/>
    <property type="project" value="InterPro"/>
</dbReference>
<dbReference type="EMBL" id="FOUO01000004">
    <property type="protein sequence ID" value="SFM39827.1"/>
    <property type="molecule type" value="Genomic_DNA"/>
</dbReference>
<sequence length="214" mass="23761">MSARRQPPVLMEEQQALTAYLDGLLQEIAEEEKPPAAAPETQERVPQPIVRPVPAPPPPEKKDHGPPPWAAERFQCLIFRVAGLPLAVPLVKLNGILKMPQQITPMPGHGPLFMGLAQHQGQQVKVVDIARLVLPADRLPEQRPSPGHLILIDEARWGLACDRVEETLTLDPQSVRWRTPQGRRPWLAGTVTRQLCAILDVDYLAQALASGRWD</sequence>
<feature type="region of interest" description="Disordered" evidence="1">
    <location>
        <begin position="28"/>
        <end position="67"/>
    </location>
</feature>
<dbReference type="InterPro" id="IPR014506">
    <property type="entry name" value="UCP020479_CheW"/>
</dbReference>
<dbReference type="InterPro" id="IPR036061">
    <property type="entry name" value="CheW-like_dom_sf"/>
</dbReference>
<gene>
    <name evidence="3" type="ORF">SAMN05421721_104182</name>
</gene>
<dbReference type="RefSeq" id="WP_090484081.1">
    <property type="nucleotide sequence ID" value="NZ_FOUO01000004.1"/>
</dbReference>
<dbReference type="STRING" id="195064.SAMN05421721_104182"/>
<feature type="compositionally biased region" description="Pro residues" evidence="1">
    <location>
        <begin position="49"/>
        <end position="58"/>
    </location>
</feature>
<evidence type="ECO:0000259" key="2">
    <source>
        <dbReference type="PROSITE" id="PS50851"/>
    </source>
</evidence>
<dbReference type="SUPFAM" id="SSF50341">
    <property type="entry name" value="CheW-like"/>
    <property type="match status" value="1"/>
</dbReference>
<dbReference type="Pfam" id="PF01584">
    <property type="entry name" value="CheW"/>
    <property type="match status" value="1"/>
</dbReference>
<protein>
    <submittedName>
        <fullName evidence="3">Purine-binding chemotaxis protein CheW</fullName>
    </submittedName>
</protein>
<name>A0A1I4QIG8_ECTMO</name>
<dbReference type="OrthoDB" id="5565759at2"/>
<reference evidence="3 4" key="1">
    <citation type="submission" date="2016-10" db="EMBL/GenBank/DDBJ databases">
        <authorList>
            <person name="de Groot N.N."/>
        </authorList>
    </citation>
    <scope>NUCLEOTIDE SEQUENCE [LARGE SCALE GENOMIC DNA]</scope>
    <source>
        <strain evidence="3 4">DSM 4180</strain>
    </source>
</reference>
<organism evidence="3 4">
    <name type="scientific">Ectothiorhodospira mobilis</name>
    <dbReference type="NCBI Taxonomy" id="195064"/>
    <lineage>
        <taxon>Bacteria</taxon>
        <taxon>Pseudomonadati</taxon>
        <taxon>Pseudomonadota</taxon>
        <taxon>Gammaproteobacteria</taxon>
        <taxon>Chromatiales</taxon>
        <taxon>Ectothiorhodospiraceae</taxon>
        <taxon>Ectothiorhodospira</taxon>
    </lineage>
</organism>
<feature type="domain" description="CheW-like" evidence="2">
    <location>
        <begin position="73"/>
        <end position="210"/>
    </location>
</feature>
<dbReference type="Proteomes" id="UP000199556">
    <property type="component" value="Unassembled WGS sequence"/>
</dbReference>
<evidence type="ECO:0000313" key="3">
    <source>
        <dbReference type="EMBL" id="SFM39827.1"/>
    </source>
</evidence>
<evidence type="ECO:0000256" key="1">
    <source>
        <dbReference type="SAM" id="MobiDB-lite"/>
    </source>
</evidence>
<dbReference type="SMART" id="SM00260">
    <property type="entry name" value="CheW"/>
    <property type="match status" value="1"/>
</dbReference>
<proteinExistence type="predicted"/>
<evidence type="ECO:0000313" key="4">
    <source>
        <dbReference type="Proteomes" id="UP000199556"/>
    </source>
</evidence>